<dbReference type="EMBL" id="JAEUBE010000084">
    <property type="protein sequence ID" value="KAH3671013.1"/>
    <property type="molecule type" value="Genomic_DNA"/>
</dbReference>
<evidence type="ECO:0000313" key="2">
    <source>
        <dbReference type="EMBL" id="KAH3671013.1"/>
    </source>
</evidence>
<keyword evidence="1" id="KW-1133">Transmembrane helix</keyword>
<sequence length="188" mass="20309">MSSPWPLVLRSSCVGYCSWVNALPYLAFNEAYFWFSCEISRSHRSKFDCTCDRKVAVLDRSTFVPNTALAACNTCGSIESLSSWSSVSCSASSSSDRRSESDLGSCRNSSVELNSRSASSHFSLSARRTLATSSEYMLESSCTFKGTIFSKASLPTISVIFWSAMVIGLALSIGFISAKAAALGTISW</sequence>
<reference evidence="2" key="2">
    <citation type="submission" date="2021-01" db="EMBL/GenBank/DDBJ databases">
        <authorList>
            <person name="Schikora-Tamarit M.A."/>
        </authorList>
    </citation>
    <scope>NUCLEOTIDE SEQUENCE</scope>
    <source>
        <strain evidence="2">CBS6075</strain>
    </source>
</reference>
<gene>
    <name evidence="2" type="ORF">OGAPHI_000724</name>
</gene>
<accession>A0A9P8T964</accession>
<organism evidence="2 3">
    <name type="scientific">Ogataea philodendri</name>
    <dbReference type="NCBI Taxonomy" id="1378263"/>
    <lineage>
        <taxon>Eukaryota</taxon>
        <taxon>Fungi</taxon>
        <taxon>Dikarya</taxon>
        <taxon>Ascomycota</taxon>
        <taxon>Saccharomycotina</taxon>
        <taxon>Pichiomycetes</taxon>
        <taxon>Pichiales</taxon>
        <taxon>Pichiaceae</taxon>
        <taxon>Ogataea</taxon>
    </lineage>
</organism>
<dbReference type="RefSeq" id="XP_046064381.1">
    <property type="nucleotide sequence ID" value="XM_046208626.1"/>
</dbReference>
<evidence type="ECO:0000256" key="1">
    <source>
        <dbReference type="SAM" id="Phobius"/>
    </source>
</evidence>
<protein>
    <submittedName>
        <fullName evidence="2">Uncharacterized protein</fullName>
    </submittedName>
</protein>
<reference evidence="2" key="1">
    <citation type="journal article" date="2021" name="Open Biol.">
        <title>Shared evolutionary footprints suggest mitochondrial oxidative damage underlies multiple complex I losses in fungi.</title>
        <authorList>
            <person name="Schikora-Tamarit M.A."/>
            <person name="Marcet-Houben M."/>
            <person name="Nosek J."/>
            <person name="Gabaldon T."/>
        </authorList>
    </citation>
    <scope>NUCLEOTIDE SEQUENCE</scope>
    <source>
        <strain evidence="2">CBS6075</strain>
    </source>
</reference>
<dbReference type="GeneID" id="70232692"/>
<feature type="transmembrane region" description="Helical" evidence="1">
    <location>
        <begin position="159"/>
        <end position="178"/>
    </location>
</feature>
<dbReference type="AlphaFoldDB" id="A0A9P8T964"/>
<proteinExistence type="predicted"/>
<dbReference type="Proteomes" id="UP000769157">
    <property type="component" value="Unassembled WGS sequence"/>
</dbReference>
<keyword evidence="1" id="KW-0812">Transmembrane</keyword>
<comment type="caution">
    <text evidence="2">The sequence shown here is derived from an EMBL/GenBank/DDBJ whole genome shotgun (WGS) entry which is preliminary data.</text>
</comment>
<keyword evidence="1" id="KW-0472">Membrane</keyword>
<keyword evidence="3" id="KW-1185">Reference proteome</keyword>
<name>A0A9P8T964_9ASCO</name>
<evidence type="ECO:0000313" key="3">
    <source>
        <dbReference type="Proteomes" id="UP000769157"/>
    </source>
</evidence>